<reference evidence="11" key="1">
    <citation type="journal article" date="2019" name="Int. J. Syst. Evol. Microbiol.">
        <title>The Global Catalogue of Microorganisms (GCM) 10K type strain sequencing project: providing services to taxonomists for standard genome sequencing and annotation.</title>
        <authorList>
            <consortium name="The Broad Institute Genomics Platform"/>
            <consortium name="The Broad Institute Genome Sequencing Center for Infectious Disease"/>
            <person name="Wu L."/>
            <person name="Ma J."/>
        </authorList>
    </citation>
    <scope>NUCLEOTIDE SEQUENCE [LARGE SCALE GENOMIC DNA]</scope>
    <source>
        <strain evidence="11">JCM 31696</strain>
    </source>
</reference>
<evidence type="ECO:0000313" key="11">
    <source>
        <dbReference type="Proteomes" id="UP001597083"/>
    </source>
</evidence>
<evidence type="ECO:0000259" key="9">
    <source>
        <dbReference type="Pfam" id="PF03176"/>
    </source>
</evidence>
<evidence type="ECO:0000256" key="3">
    <source>
        <dbReference type="ARBA" id="ARBA00022475"/>
    </source>
</evidence>
<dbReference type="Pfam" id="PF03176">
    <property type="entry name" value="MMPL"/>
    <property type="match status" value="1"/>
</dbReference>
<feature type="non-terminal residue" evidence="10">
    <location>
        <position position="238"/>
    </location>
</feature>
<evidence type="ECO:0000256" key="1">
    <source>
        <dbReference type="ARBA" id="ARBA00004651"/>
    </source>
</evidence>
<sequence>EADVVVLYRSGDGTTVDDDTYRAAVQESLRALPGHLVESTATYWETRNPQMVGKDRTITYAVVRLTGDEAGRQDAFKQISDDLAKVDGAGLTAKVGGEVATTTVINEQVSSDIGKAEGMAFPILMLLLLVIFGGVVAASLPLVIGGLAILGSFVALHALSYVTDVSIFAINITTFLGLALAIDYGLFIVSRFREEIRRGRPGTNGSSKGTGYTPRYRLKGNGAGNGTSGAASAKSSAP</sequence>
<gene>
    <name evidence="10" type="ORF">ACFQ07_14760</name>
</gene>
<keyword evidence="11" id="KW-1185">Reference proteome</keyword>
<dbReference type="InterPro" id="IPR004869">
    <property type="entry name" value="MMPL_dom"/>
</dbReference>
<name>A0ABW3CGI6_9ACTN</name>
<keyword evidence="3" id="KW-1003">Cell membrane</keyword>
<accession>A0ABW3CGI6</accession>
<keyword evidence="5 8" id="KW-1133">Transmembrane helix</keyword>
<evidence type="ECO:0000256" key="7">
    <source>
        <dbReference type="SAM" id="MobiDB-lite"/>
    </source>
</evidence>
<evidence type="ECO:0000256" key="4">
    <source>
        <dbReference type="ARBA" id="ARBA00022692"/>
    </source>
</evidence>
<proteinExistence type="inferred from homology"/>
<dbReference type="InterPro" id="IPR050545">
    <property type="entry name" value="Mycobact_MmpL"/>
</dbReference>
<evidence type="ECO:0000256" key="2">
    <source>
        <dbReference type="ARBA" id="ARBA00010157"/>
    </source>
</evidence>
<protein>
    <submittedName>
        <fullName evidence="10">MMPL family transporter</fullName>
    </submittedName>
</protein>
<feature type="domain" description="Membrane transport protein MMPL" evidence="9">
    <location>
        <begin position="4"/>
        <end position="200"/>
    </location>
</feature>
<comment type="subcellular location">
    <subcellularLocation>
        <location evidence="1">Cell membrane</location>
        <topology evidence="1">Multi-pass membrane protein</topology>
    </subcellularLocation>
</comment>
<organism evidence="10 11">
    <name type="scientific">Actinomadura adrarensis</name>
    <dbReference type="NCBI Taxonomy" id="1819600"/>
    <lineage>
        <taxon>Bacteria</taxon>
        <taxon>Bacillati</taxon>
        <taxon>Actinomycetota</taxon>
        <taxon>Actinomycetes</taxon>
        <taxon>Streptosporangiales</taxon>
        <taxon>Thermomonosporaceae</taxon>
        <taxon>Actinomadura</taxon>
    </lineage>
</organism>
<evidence type="ECO:0000313" key="10">
    <source>
        <dbReference type="EMBL" id="MFD0853496.1"/>
    </source>
</evidence>
<comment type="caution">
    <text evidence="10">The sequence shown here is derived from an EMBL/GenBank/DDBJ whole genome shotgun (WGS) entry which is preliminary data.</text>
</comment>
<keyword evidence="4 8" id="KW-0812">Transmembrane</keyword>
<dbReference type="PANTHER" id="PTHR33406">
    <property type="entry name" value="MEMBRANE PROTEIN MJ1562-RELATED"/>
    <property type="match status" value="1"/>
</dbReference>
<feature type="non-terminal residue" evidence="10">
    <location>
        <position position="1"/>
    </location>
</feature>
<feature type="transmembrane region" description="Helical" evidence="8">
    <location>
        <begin position="168"/>
        <end position="189"/>
    </location>
</feature>
<dbReference type="SUPFAM" id="SSF82866">
    <property type="entry name" value="Multidrug efflux transporter AcrB transmembrane domain"/>
    <property type="match status" value="1"/>
</dbReference>
<feature type="compositionally biased region" description="Low complexity" evidence="7">
    <location>
        <begin position="228"/>
        <end position="238"/>
    </location>
</feature>
<evidence type="ECO:0000256" key="6">
    <source>
        <dbReference type="ARBA" id="ARBA00023136"/>
    </source>
</evidence>
<dbReference type="Proteomes" id="UP001597083">
    <property type="component" value="Unassembled WGS sequence"/>
</dbReference>
<evidence type="ECO:0000256" key="8">
    <source>
        <dbReference type="SAM" id="Phobius"/>
    </source>
</evidence>
<feature type="region of interest" description="Disordered" evidence="7">
    <location>
        <begin position="199"/>
        <end position="238"/>
    </location>
</feature>
<dbReference type="EMBL" id="JBHTIR010002214">
    <property type="protein sequence ID" value="MFD0853496.1"/>
    <property type="molecule type" value="Genomic_DNA"/>
</dbReference>
<dbReference type="Gene3D" id="1.20.1640.10">
    <property type="entry name" value="Multidrug efflux transporter AcrB transmembrane domain"/>
    <property type="match status" value="1"/>
</dbReference>
<comment type="similarity">
    <text evidence="2">Belongs to the resistance-nodulation-cell division (RND) (TC 2.A.6) family. MmpL subfamily.</text>
</comment>
<dbReference type="PANTHER" id="PTHR33406:SF11">
    <property type="entry name" value="MEMBRANE PROTEIN SCO6666-RELATED"/>
    <property type="match status" value="1"/>
</dbReference>
<keyword evidence="6 8" id="KW-0472">Membrane</keyword>
<feature type="transmembrane region" description="Helical" evidence="8">
    <location>
        <begin position="123"/>
        <end position="156"/>
    </location>
</feature>
<evidence type="ECO:0000256" key="5">
    <source>
        <dbReference type="ARBA" id="ARBA00022989"/>
    </source>
</evidence>